<dbReference type="RefSeq" id="WP_159455178.1">
    <property type="nucleotide sequence ID" value="NZ_FWZT01000003.1"/>
</dbReference>
<evidence type="ECO:0000256" key="6">
    <source>
        <dbReference type="SAM" id="SignalP"/>
    </source>
</evidence>
<feature type="signal peptide" evidence="6">
    <location>
        <begin position="1"/>
        <end position="22"/>
    </location>
</feature>
<gene>
    <name evidence="8" type="ORF">SAMN06296036_103328</name>
</gene>
<keyword evidence="6" id="KW-0732">Signal</keyword>
<dbReference type="GO" id="GO:0020037">
    <property type="term" value="F:heme binding"/>
    <property type="evidence" value="ECO:0007669"/>
    <property type="project" value="InterPro"/>
</dbReference>
<feature type="compositionally biased region" description="Acidic residues" evidence="5">
    <location>
        <begin position="52"/>
        <end position="85"/>
    </location>
</feature>
<keyword evidence="1 4" id="KW-0349">Heme</keyword>
<dbReference type="GO" id="GO:0009055">
    <property type="term" value="F:electron transfer activity"/>
    <property type="evidence" value="ECO:0007669"/>
    <property type="project" value="InterPro"/>
</dbReference>
<dbReference type="EMBL" id="FWZT01000003">
    <property type="protein sequence ID" value="SMF03262.1"/>
    <property type="molecule type" value="Genomic_DNA"/>
</dbReference>
<proteinExistence type="predicted"/>
<organism evidence="8 9">
    <name type="scientific">Pseudobacteriovorax antillogorgiicola</name>
    <dbReference type="NCBI Taxonomy" id="1513793"/>
    <lineage>
        <taxon>Bacteria</taxon>
        <taxon>Pseudomonadati</taxon>
        <taxon>Bdellovibrionota</taxon>
        <taxon>Oligoflexia</taxon>
        <taxon>Oligoflexales</taxon>
        <taxon>Pseudobacteriovoracaceae</taxon>
        <taxon>Pseudobacteriovorax</taxon>
    </lineage>
</organism>
<dbReference type="PROSITE" id="PS51007">
    <property type="entry name" value="CYTC"/>
    <property type="match status" value="1"/>
</dbReference>
<feature type="compositionally biased region" description="Polar residues" evidence="5">
    <location>
        <begin position="34"/>
        <end position="47"/>
    </location>
</feature>
<dbReference type="SUPFAM" id="SSF46626">
    <property type="entry name" value="Cytochrome c"/>
    <property type="match status" value="1"/>
</dbReference>
<dbReference type="Gene3D" id="1.10.760.10">
    <property type="entry name" value="Cytochrome c-like domain"/>
    <property type="match status" value="1"/>
</dbReference>
<reference evidence="9" key="1">
    <citation type="submission" date="2017-04" db="EMBL/GenBank/DDBJ databases">
        <authorList>
            <person name="Varghese N."/>
            <person name="Submissions S."/>
        </authorList>
    </citation>
    <scope>NUCLEOTIDE SEQUENCE [LARGE SCALE GENOMIC DNA]</scope>
    <source>
        <strain evidence="9">RKEM611</strain>
    </source>
</reference>
<evidence type="ECO:0000256" key="1">
    <source>
        <dbReference type="ARBA" id="ARBA00022617"/>
    </source>
</evidence>
<dbReference type="AlphaFoldDB" id="A0A1Y6BGV5"/>
<keyword evidence="2 4" id="KW-0479">Metal-binding</keyword>
<feature type="chain" id="PRO_5011012067" description="Cytochrome c domain-containing protein" evidence="6">
    <location>
        <begin position="23"/>
        <end position="166"/>
    </location>
</feature>
<dbReference type="GO" id="GO:0046872">
    <property type="term" value="F:metal ion binding"/>
    <property type="evidence" value="ECO:0007669"/>
    <property type="project" value="UniProtKB-KW"/>
</dbReference>
<dbReference type="InterPro" id="IPR036909">
    <property type="entry name" value="Cyt_c-like_dom_sf"/>
</dbReference>
<evidence type="ECO:0000256" key="2">
    <source>
        <dbReference type="ARBA" id="ARBA00022723"/>
    </source>
</evidence>
<evidence type="ECO:0000313" key="8">
    <source>
        <dbReference type="EMBL" id="SMF03262.1"/>
    </source>
</evidence>
<protein>
    <recommendedName>
        <fullName evidence="7">Cytochrome c domain-containing protein</fullName>
    </recommendedName>
</protein>
<feature type="region of interest" description="Disordered" evidence="5">
    <location>
        <begin position="32"/>
        <end position="87"/>
    </location>
</feature>
<keyword evidence="3 4" id="KW-0408">Iron</keyword>
<accession>A0A1Y6BGV5</accession>
<evidence type="ECO:0000256" key="4">
    <source>
        <dbReference type="PROSITE-ProRule" id="PRU00433"/>
    </source>
</evidence>
<name>A0A1Y6BGV5_9BACT</name>
<evidence type="ECO:0000256" key="5">
    <source>
        <dbReference type="SAM" id="MobiDB-lite"/>
    </source>
</evidence>
<sequence length="166" mass="17504">MNKCVSLLYSWLFLLLLGTACGVDQETNAGAYMRNQQGEQQPVSSAPRQPDDEPGSDDVDDEPVDNEAEPEEEAEEEPEEEEEVDPAVLAAQQAAALVAQGKQIYEGQCMGCHQAPAATTLNSNTAAQFAANKDIAPHVGAGINNNFPNAAMAEAVIAFLADAAAN</sequence>
<dbReference type="PROSITE" id="PS51257">
    <property type="entry name" value="PROKAR_LIPOPROTEIN"/>
    <property type="match status" value="1"/>
</dbReference>
<feature type="domain" description="Cytochrome c" evidence="7">
    <location>
        <begin position="96"/>
        <end position="166"/>
    </location>
</feature>
<evidence type="ECO:0000256" key="3">
    <source>
        <dbReference type="ARBA" id="ARBA00023004"/>
    </source>
</evidence>
<evidence type="ECO:0000313" key="9">
    <source>
        <dbReference type="Proteomes" id="UP000192907"/>
    </source>
</evidence>
<dbReference type="InterPro" id="IPR009056">
    <property type="entry name" value="Cyt_c-like_dom"/>
</dbReference>
<dbReference type="Proteomes" id="UP000192907">
    <property type="component" value="Unassembled WGS sequence"/>
</dbReference>
<evidence type="ECO:0000259" key="7">
    <source>
        <dbReference type="PROSITE" id="PS51007"/>
    </source>
</evidence>
<keyword evidence="9" id="KW-1185">Reference proteome</keyword>